<evidence type="ECO:0000256" key="1">
    <source>
        <dbReference type="SAM" id="MobiDB-lite"/>
    </source>
</evidence>
<feature type="region of interest" description="Disordered" evidence="1">
    <location>
        <begin position="114"/>
        <end position="153"/>
    </location>
</feature>
<dbReference type="GeneID" id="116566737"/>
<keyword evidence="2" id="KW-1185">Reference proteome</keyword>
<feature type="region of interest" description="Disordered" evidence="1">
    <location>
        <begin position="1"/>
        <end position="99"/>
    </location>
</feature>
<proteinExistence type="predicted"/>
<reference evidence="3" key="1">
    <citation type="submission" date="2025-08" db="UniProtKB">
        <authorList>
            <consortium name="RefSeq"/>
        </authorList>
    </citation>
    <scope>IDENTIFICATION</scope>
    <source>
        <tissue evidence="3">Blood</tissue>
    </source>
</reference>
<dbReference type="RefSeq" id="XP_032157134.1">
    <property type="nucleotide sequence ID" value="XM_032301243.1"/>
</dbReference>
<feature type="region of interest" description="Disordered" evidence="1">
    <location>
        <begin position="290"/>
        <end position="320"/>
    </location>
</feature>
<accession>A0A6J3JSC6</accession>
<feature type="compositionally biased region" description="Pro residues" evidence="1">
    <location>
        <begin position="75"/>
        <end position="88"/>
    </location>
</feature>
<dbReference type="Proteomes" id="UP000504640">
    <property type="component" value="Unplaced"/>
</dbReference>
<feature type="compositionally biased region" description="Gly residues" evidence="1">
    <location>
        <begin position="56"/>
        <end position="65"/>
    </location>
</feature>
<feature type="compositionally biased region" description="Low complexity" evidence="1">
    <location>
        <begin position="1"/>
        <end position="21"/>
    </location>
</feature>
<sequence>MFLDPAVAGAAGRAVGRSPRGGVAGLEPRRITGEGRGEAESLPGGERRGRGQRRGPAGGSGGVRLGGRREARSAPPRPGVPGPPPPAEPTAARGLLELGGPQARVLYRARGTAAAAGRARRGRGQNAAPAGVSRQRRPPAGGRQAPPGLPLAAANFFPPREGAGGLGAGPAAGAAWSAWPQWVPPSGGGKARLSSSGAAQSEIPGAFSVAGILHPQTCLSLPCSPRLTCGAFSSHLRFCAGRGNCKMPEYRNRPCGPACLQRVLPARRRGLGACVPSVAAPARLHVESRWGWGQPRGRPPRQSRPRSPGSFLRPLPAQAQ</sequence>
<feature type="compositionally biased region" description="Basic and acidic residues" evidence="1">
    <location>
        <begin position="27"/>
        <end position="49"/>
    </location>
</feature>
<evidence type="ECO:0000313" key="2">
    <source>
        <dbReference type="Proteomes" id="UP000504640"/>
    </source>
</evidence>
<gene>
    <name evidence="3" type="primary">LOC116566737</name>
</gene>
<evidence type="ECO:0000313" key="3">
    <source>
        <dbReference type="RefSeq" id="XP_032157134.1"/>
    </source>
</evidence>
<protein>
    <submittedName>
        <fullName evidence="3">Basic salivary proline-rich protein 2-like</fullName>
    </submittedName>
</protein>
<name>A0A6J3JSC6_SAPAP</name>
<organism evidence="2 3">
    <name type="scientific">Sapajus apella</name>
    <name type="common">Brown-capped capuchin</name>
    <name type="synonym">Cebus apella</name>
    <dbReference type="NCBI Taxonomy" id="9515"/>
    <lineage>
        <taxon>Eukaryota</taxon>
        <taxon>Metazoa</taxon>
        <taxon>Chordata</taxon>
        <taxon>Craniata</taxon>
        <taxon>Vertebrata</taxon>
        <taxon>Euteleostomi</taxon>
        <taxon>Mammalia</taxon>
        <taxon>Eutheria</taxon>
        <taxon>Euarchontoglires</taxon>
        <taxon>Primates</taxon>
        <taxon>Haplorrhini</taxon>
        <taxon>Platyrrhini</taxon>
        <taxon>Cebidae</taxon>
        <taxon>Cebinae</taxon>
        <taxon>Sapajus</taxon>
    </lineage>
</organism>
<feature type="compositionally biased region" description="Low complexity" evidence="1">
    <location>
        <begin position="138"/>
        <end position="153"/>
    </location>
</feature>
<dbReference type="AlphaFoldDB" id="A0A6J3JSC6"/>